<feature type="transmembrane region" description="Helical" evidence="2">
    <location>
        <begin position="186"/>
        <end position="209"/>
    </location>
</feature>
<feature type="region of interest" description="Disordered" evidence="1">
    <location>
        <begin position="99"/>
        <end position="141"/>
    </location>
</feature>
<reference evidence="3 4" key="2">
    <citation type="submission" date="2018-07" db="EMBL/GenBank/DDBJ databases">
        <title>Pontibacter sp. 2b14 genomic sequence and assembly.</title>
        <authorList>
            <person name="Du Z.-J."/>
        </authorList>
    </citation>
    <scope>NUCLEOTIDE SEQUENCE [LARGE SCALE GENOMIC DNA]</scope>
    <source>
        <strain evidence="3 4">2b14</strain>
    </source>
</reference>
<keyword evidence="2" id="KW-0472">Membrane</keyword>
<dbReference type="RefSeq" id="WP_112304205.1">
    <property type="nucleotide sequence ID" value="NZ_QMDV01000001.1"/>
</dbReference>
<evidence type="ECO:0000313" key="3">
    <source>
        <dbReference type="EMBL" id="RAU84040.1"/>
    </source>
</evidence>
<name>A0A364RI61_9BACT</name>
<evidence type="ECO:0000256" key="2">
    <source>
        <dbReference type="SAM" id="Phobius"/>
    </source>
</evidence>
<dbReference type="Proteomes" id="UP000251692">
    <property type="component" value="Unassembled WGS sequence"/>
</dbReference>
<organism evidence="3 4">
    <name type="scientific">Pontibacter arcticus</name>
    <dbReference type="NCBI Taxonomy" id="2080288"/>
    <lineage>
        <taxon>Bacteria</taxon>
        <taxon>Pseudomonadati</taxon>
        <taxon>Bacteroidota</taxon>
        <taxon>Cytophagia</taxon>
        <taxon>Cytophagales</taxon>
        <taxon>Hymenobacteraceae</taxon>
        <taxon>Pontibacter</taxon>
    </lineage>
</organism>
<accession>A0A364RI61</accession>
<dbReference type="OrthoDB" id="111691at2"/>
<keyword evidence="2" id="KW-1133">Transmembrane helix</keyword>
<protein>
    <submittedName>
        <fullName evidence="3">PepSY domain-containing protein</fullName>
    </submittedName>
</protein>
<evidence type="ECO:0000256" key="1">
    <source>
        <dbReference type="SAM" id="MobiDB-lite"/>
    </source>
</evidence>
<feature type="transmembrane region" description="Helical" evidence="2">
    <location>
        <begin position="386"/>
        <end position="407"/>
    </location>
</feature>
<keyword evidence="2" id="KW-0812">Transmembrane</keyword>
<keyword evidence="4" id="KW-1185">Reference proteome</keyword>
<dbReference type="EMBL" id="QMDV01000001">
    <property type="protein sequence ID" value="RAU84040.1"/>
    <property type="molecule type" value="Genomic_DNA"/>
</dbReference>
<dbReference type="Pfam" id="PF03929">
    <property type="entry name" value="PepSY_TM"/>
    <property type="match status" value="1"/>
</dbReference>
<dbReference type="AlphaFoldDB" id="A0A364RI61"/>
<feature type="compositionally biased region" description="Basic and acidic residues" evidence="1">
    <location>
        <begin position="100"/>
        <end position="109"/>
    </location>
</feature>
<dbReference type="InterPro" id="IPR005625">
    <property type="entry name" value="PepSY-ass_TM"/>
</dbReference>
<comment type="caution">
    <text evidence="3">The sequence shown here is derived from an EMBL/GenBank/DDBJ whole genome shotgun (WGS) entry which is preliminary data.</text>
</comment>
<sequence>MKKKFTFRKLFNDIHLWLGIASGLVLFIVCLSGTVYTFHTEIDEALNAPKYTVAAAANMQPLSPDVLKAQLEKELKGKVTSIEIPAAKDKPYRFGVAKAEGGKGEDKRAQAAAGPGKESKGKEGGKPKEGKGGGGRGTTYLVNPYTGQVQGTTESATSEFFSTVMKLHRFLLVETENPEEVNIGKIIVGGSTIIFIFLIISGLVIWVPAKAKNWRQGLKIKTSGNWKRTNHDLHNSLGFYSSILLLIMAITGLCWSFEWYRDGLSAVLGEEVFKGRKEKPLPSNLPANGDYATLPVTDFVQRATTILPYEGNTRISLPADSAASVVITKYKSGFFTLTASDKVQLDQYTGEPLKIDIFSEKPLNVQLAASIKPLHLGDIYGTFSKIIYFIACLIATSLPITGTIIWINKLRKKPKKRKSQKAERAVSVQGV</sequence>
<feature type="transmembrane region" description="Helical" evidence="2">
    <location>
        <begin position="237"/>
        <end position="260"/>
    </location>
</feature>
<dbReference type="PANTHER" id="PTHR34219">
    <property type="entry name" value="IRON-REGULATED INNER MEMBRANE PROTEIN-RELATED"/>
    <property type="match status" value="1"/>
</dbReference>
<reference evidence="3 4" key="1">
    <citation type="submission" date="2018-06" db="EMBL/GenBank/DDBJ databases">
        <authorList>
            <person name="Liu Z.-W."/>
        </authorList>
    </citation>
    <scope>NUCLEOTIDE SEQUENCE [LARGE SCALE GENOMIC DNA]</scope>
    <source>
        <strain evidence="3 4">2b14</strain>
    </source>
</reference>
<proteinExistence type="predicted"/>
<evidence type="ECO:0000313" key="4">
    <source>
        <dbReference type="Proteomes" id="UP000251692"/>
    </source>
</evidence>
<gene>
    <name evidence="3" type="ORF">DP923_03000</name>
</gene>
<feature type="compositionally biased region" description="Basic and acidic residues" evidence="1">
    <location>
        <begin position="117"/>
        <end position="131"/>
    </location>
</feature>